<dbReference type="PANTHER" id="PTHR12993:SF30">
    <property type="entry name" value="N-ACETYL-ALPHA-D-GLUCOSAMINYL L-MALATE DEACETYLASE 1"/>
    <property type="match status" value="1"/>
</dbReference>
<dbReference type="Pfam" id="PF02585">
    <property type="entry name" value="PIG-L"/>
    <property type="match status" value="1"/>
</dbReference>
<evidence type="ECO:0000313" key="3">
    <source>
        <dbReference type="EMBL" id="HAE1650891.1"/>
    </source>
</evidence>
<comment type="caution">
    <text evidence="2">The sequence shown here is derived from an EMBL/GenBank/DDBJ whole genome shotgun (WGS) entry which is preliminary data.</text>
</comment>
<accession>A0A6Y2KDI4</accession>
<dbReference type="EMBL" id="DAAGPR010000093">
    <property type="protein sequence ID" value="HAB4052406.1"/>
    <property type="molecule type" value="Genomic_DNA"/>
</dbReference>
<dbReference type="PANTHER" id="PTHR12993">
    <property type="entry name" value="N-ACETYLGLUCOSAMINYL-PHOSPHATIDYLINOSITOL DE-N-ACETYLASE-RELATED"/>
    <property type="match status" value="1"/>
</dbReference>
<dbReference type="InterPro" id="IPR003737">
    <property type="entry name" value="GlcNAc_PI_deacetylase-related"/>
</dbReference>
<dbReference type="SUPFAM" id="SSF102588">
    <property type="entry name" value="LmbE-like"/>
    <property type="match status" value="1"/>
</dbReference>
<dbReference type="GO" id="GO:0016811">
    <property type="term" value="F:hydrolase activity, acting on carbon-nitrogen (but not peptide) bonds, in linear amides"/>
    <property type="evidence" value="ECO:0007669"/>
    <property type="project" value="TreeGrafter"/>
</dbReference>
<dbReference type="EMBL" id="DAARAS010000105">
    <property type="protein sequence ID" value="HAE1650891.1"/>
    <property type="molecule type" value="Genomic_DNA"/>
</dbReference>
<reference evidence="2" key="2">
    <citation type="submission" date="2019-10" db="EMBL/GenBank/DDBJ databases">
        <authorList>
            <consortium name="NCBI Pathogen Detection Project"/>
        </authorList>
    </citation>
    <scope>NUCLEOTIDE SEQUENCE</scope>
    <source>
        <strain evidence="2">Salmonella enterica</strain>
    </source>
</reference>
<organism evidence="2">
    <name type="scientific">Salmonella diarizonae</name>
    <dbReference type="NCBI Taxonomy" id="59204"/>
    <lineage>
        <taxon>Bacteria</taxon>
        <taxon>Pseudomonadati</taxon>
        <taxon>Pseudomonadota</taxon>
        <taxon>Gammaproteobacteria</taxon>
        <taxon>Enterobacterales</taxon>
        <taxon>Enterobacteriaceae</taxon>
        <taxon>Salmonella</taxon>
    </lineage>
</organism>
<proteinExistence type="predicted"/>
<name>A0A6Y2KDI4_SALDZ</name>
<dbReference type="InterPro" id="IPR024078">
    <property type="entry name" value="LmbE-like_dom_sf"/>
</dbReference>
<reference evidence="2" key="1">
    <citation type="journal article" date="2018" name="Genome Biol.">
        <title>SKESA: strategic k-mer extension for scrupulous assemblies.</title>
        <authorList>
            <person name="Souvorov A."/>
            <person name="Agarwala R."/>
            <person name="Lipman D.J."/>
        </authorList>
    </citation>
    <scope>NUCLEOTIDE SEQUENCE</scope>
    <source>
        <strain evidence="2">Salmonella enterica</strain>
    </source>
</reference>
<gene>
    <name evidence="3" type="ORF">G2974_21460</name>
    <name evidence="1" type="ORF">GBY29_22050</name>
    <name evidence="2" type="ORF">GBZ04_00040</name>
</gene>
<evidence type="ECO:0000313" key="1">
    <source>
        <dbReference type="EMBL" id="HAB4052406.1"/>
    </source>
</evidence>
<dbReference type="EMBL" id="DAAGTH010000001">
    <property type="protein sequence ID" value="HAB4463165.1"/>
    <property type="molecule type" value="Genomic_DNA"/>
</dbReference>
<protein>
    <submittedName>
        <fullName evidence="2">PIG-L family deacetylase</fullName>
    </submittedName>
</protein>
<dbReference type="Gene3D" id="3.40.50.10320">
    <property type="entry name" value="LmbE-like"/>
    <property type="match status" value="1"/>
</dbReference>
<dbReference type="AlphaFoldDB" id="A0A6Y2KDI4"/>
<sequence>MVFMKTIMAIGAHPDDIELGCGAVLSRHIAEGDNVIAVIMTAGEAGGDGLFCRLDETRRALAHLGINNVMCFNFGDTFLDGYIPNMIRNLEDVINHSLSDGTLERVYTMCDSDRHQDHRAIFEASIVACRAVSQILCYETPSSVTTFCPNFYINITPQELSLKTLALKEHHSQQRRDYMQPEYVSSVARFRGLQAGCELSEAFEIYKMVT</sequence>
<evidence type="ECO:0000313" key="2">
    <source>
        <dbReference type="EMBL" id="HAB4463165.1"/>
    </source>
</evidence>